<evidence type="ECO:0000313" key="3">
    <source>
        <dbReference type="Proteomes" id="UP001476798"/>
    </source>
</evidence>
<reference evidence="2 3" key="1">
    <citation type="submission" date="2021-06" db="EMBL/GenBank/DDBJ databases">
        <authorList>
            <person name="Palmer J.M."/>
        </authorList>
    </citation>
    <scope>NUCLEOTIDE SEQUENCE [LARGE SCALE GENOMIC DNA]</scope>
    <source>
        <strain evidence="2 3">GA_2019</strain>
        <tissue evidence="2">Muscle</tissue>
    </source>
</reference>
<protein>
    <submittedName>
        <fullName evidence="2">Uncharacterized protein</fullName>
    </submittedName>
</protein>
<evidence type="ECO:0000256" key="1">
    <source>
        <dbReference type="SAM" id="Phobius"/>
    </source>
</evidence>
<accession>A0ABV0MZD6</accession>
<name>A0ABV0MZD6_9TELE</name>
<keyword evidence="1" id="KW-0472">Membrane</keyword>
<keyword evidence="3" id="KW-1185">Reference proteome</keyword>
<gene>
    <name evidence="2" type="ORF">GOODEAATRI_007254</name>
</gene>
<organism evidence="2 3">
    <name type="scientific">Goodea atripinnis</name>
    <dbReference type="NCBI Taxonomy" id="208336"/>
    <lineage>
        <taxon>Eukaryota</taxon>
        <taxon>Metazoa</taxon>
        <taxon>Chordata</taxon>
        <taxon>Craniata</taxon>
        <taxon>Vertebrata</taxon>
        <taxon>Euteleostomi</taxon>
        <taxon>Actinopterygii</taxon>
        <taxon>Neopterygii</taxon>
        <taxon>Teleostei</taxon>
        <taxon>Neoteleostei</taxon>
        <taxon>Acanthomorphata</taxon>
        <taxon>Ovalentaria</taxon>
        <taxon>Atherinomorphae</taxon>
        <taxon>Cyprinodontiformes</taxon>
        <taxon>Goodeidae</taxon>
        <taxon>Goodea</taxon>
    </lineage>
</organism>
<proteinExistence type="predicted"/>
<sequence>MQETTRSLGKNSGLHLITVKFLKCFGCLTLCVCVCMCVCVCNTLCVYLAVNDIVLDDVIAHIIRLERQLLKEEQHKTFKCCITELALRALSHLTKRLLHN</sequence>
<evidence type="ECO:0000313" key="2">
    <source>
        <dbReference type="EMBL" id="MEQ2164493.1"/>
    </source>
</evidence>
<dbReference type="EMBL" id="JAHRIO010020353">
    <property type="protein sequence ID" value="MEQ2164493.1"/>
    <property type="molecule type" value="Genomic_DNA"/>
</dbReference>
<comment type="caution">
    <text evidence="2">The sequence shown here is derived from an EMBL/GenBank/DDBJ whole genome shotgun (WGS) entry which is preliminary data.</text>
</comment>
<dbReference type="Proteomes" id="UP001476798">
    <property type="component" value="Unassembled WGS sequence"/>
</dbReference>
<keyword evidence="1" id="KW-0812">Transmembrane</keyword>
<feature type="transmembrane region" description="Helical" evidence="1">
    <location>
        <begin position="21"/>
        <end position="50"/>
    </location>
</feature>
<keyword evidence="1" id="KW-1133">Transmembrane helix</keyword>